<accession>J0WU71</accession>
<dbReference type="Proteomes" id="UP000006514">
    <property type="component" value="Unassembled WGS sequence"/>
</dbReference>
<dbReference type="AlphaFoldDB" id="J0WU71"/>
<evidence type="ECO:0000259" key="1">
    <source>
        <dbReference type="PROSITE" id="PS50011"/>
    </source>
</evidence>
<dbReference type="Gene3D" id="1.10.510.10">
    <property type="entry name" value="Transferase(Phosphotransferase) domain 1"/>
    <property type="match status" value="1"/>
</dbReference>
<dbReference type="PROSITE" id="PS50011">
    <property type="entry name" value="PROTEIN_KINASE_DOM"/>
    <property type="match status" value="1"/>
</dbReference>
<evidence type="ECO:0000313" key="2">
    <source>
        <dbReference type="EMBL" id="EJD36309.1"/>
    </source>
</evidence>
<organism evidence="2 3">
    <name type="scientific">Auricularia subglabra (strain TFB-10046 / SS5)</name>
    <name type="common">White-rot fungus</name>
    <name type="synonym">Auricularia delicata (strain TFB10046)</name>
    <dbReference type="NCBI Taxonomy" id="717982"/>
    <lineage>
        <taxon>Eukaryota</taxon>
        <taxon>Fungi</taxon>
        <taxon>Dikarya</taxon>
        <taxon>Basidiomycota</taxon>
        <taxon>Agaricomycotina</taxon>
        <taxon>Agaricomycetes</taxon>
        <taxon>Auriculariales</taxon>
        <taxon>Auriculariaceae</taxon>
        <taxon>Auricularia</taxon>
    </lineage>
</organism>
<feature type="domain" description="Protein kinase" evidence="1">
    <location>
        <begin position="101"/>
        <end position="224"/>
    </location>
</feature>
<protein>
    <recommendedName>
        <fullName evidence="1">Protein kinase domain-containing protein</fullName>
    </recommendedName>
</protein>
<evidence type="ECO:0000313" key="3">
    <source>
        <dbReference type="Proteomes" id="UP000006514"/>
    </source>
</evidence>
<dbReference type="GO" id="GO:0004672">
    <property type="term" value="F:protein kinase activity"/>
    <property type="evidence" value="ECO:0007669"/>
    <property type="project" value="InterPro"/>
</dbReference>
<dbReference type="Pfam" id="PF07714">
    <property type="entry name" value="PK_Tyr_Ser-Thr"/>
    <property type="match status" value="1"/>
</dbReference>
<dbReference type="GO" id="GO:0005524">
    <property type="term" value="F:ATP binding"/>
    <property type="evidence" value="ECO:0007669"/>
    <property type="project" value="InterPro"/>
</dbReference>
<dbReference type="InterPro" id="IPR001245">
    <property type="entry name" value="Ser-Thr/Tyr_kinase_cat_dom"/>
</dbReference>
<dbReference type="InterPro" id="IPR000719">
    <property type="entry name" value="Prot_kinase_dom"/>
</dbReference>
<reference evidence="3" key="1">
    <citation type="journal article" date="2012" name="Science">
        <title>The Paleozoic origin of enzymatic lignin decomposition reconstructed from 31 fungal genomes.</title>
        <authorList>
            <person name="Floudas D."/>
            <person name="Binder M."/>
            <person name="Riley R."/>
            <person name="Barry K."/>
            <person name="Blanchette R.A."/>
            <person name="Henrissat B."/>
            <person name="Martinez A.T."/>
            <person name="Otillar R."/>
            <person name="Spatafora J.W."/>
            <person name="Yadav J.S."/>
            <person name="Aerts A."/>
            <person name="Benoit I."/>
            <person name="Boyd A."/>
            <person name="Carlson A."/>
            <person name="Copeland A."/>
            <person name="Coutinho P.M."/>
            <person name="de Vries R.P."/>
            <person name="Ferreira P."/>
            <person name="Findley K."/>
            <person name="Foster B."/>
            <person name="Gaskell J."/>
            <person name="Glotzer D."/>
            <person name="Gorecki P."/>
            <person name="Heitman J."/>
            <person name="Hesse C."/>
            <person name="Hori C."/>
            <person name="Igarashi K."/>
            <person name="Jurgens J.A."/>
            <person name="Kallen N."/>
            <person name="Kersten P."/>
            <person name="Kohler A."/>
            <person name="Kuees U."/>
            <person name="Kumar T.K.A."/>
            <person name="Kuo A."/>
            <person name="LaButti K."/>
            <person name="Larrondo L.F."/>
            <person name="Lindquist E."/>
            <person name="Ling A."/>
            <person name="Lombard V."/>
            <person name="Lucas S."/>
            <person name="Lundell T."/>
            <person name="Martin R."/>
            <person name="McLaughlin D.J."/>
            <person name="Morgenstern I."/>
            <person name="Morin E."/>
            <person name="Murat C."/>
            <person name="Nagy L.G."/>
            <person name="Nolan M."/>
            <person name="Ohm R.A."/>
            <person name="Patyshakuliyeva A."/>
            <person name="Rokas A."/>
            <person name="Ruiz-Duenas F.J."/>
            <person name="Sabat G."/>
            <person name="Salamov A."/>
            <person name="Samejima M."/>
            <person name="Schmutz J."/>
            <person name="Slot J.C."/>
            <person name="St John F."/>
            <person name="Stenlid J."/>
            <person name="Sun H."/>
            <person name="Sun S."/>
            <person name="Syed K."/>
            <person name="Tsang A."/>
            <person name="Wiebenga A."/>
            <person name="Young D."/>
            <person name="Pisabarro A."/>
            <person name="Eastwood D.C."/>
            <person name="Martin F."/>
            <person name="Cullen D."/>
            <person name="Grigoriev I.V."/>
            <person name="Hibbett D.S."/>
        </authorList>
    </citation>
    <scope>NUCLEOTIDE SEQUENCE [LARGE SCALE GENOMIC DNA]</scope>
    <source>
        <strain evidence="3">TFB10046</strain>
    </source>
</reference>
<gene>
    <name evidence="2" type="ORF">AURDEDRAFT_174626</name>
</gene>
<dbReference type="KEGG" id="adl:AURDEDRAFT_174626"/>
<dbReference type="InterPro" id="IPR011009">
    <property type="entry name" value="Kinase-like_dom_sf"/>
</dbReference>
<dbReference type="EMBL" id="JH687865">
    <property type="protein sequence ID" value="EJD36309.1"/>
    <property type="molecule type" value="Genomic_DNA"/>
</dbReference>
<dbReference type="OrthoDB" id="26722at2759"/>
<name>J0WU71_AURST</name>
<keyword evidence="3" id="KW-1185">Reference proteome</keyword>
<sequence>MPIAIGSALTVHLALCEKGYAWFQPAWPCLPVLCLAHTAVLLSQAASTLSAAMDAYYGSGWQHDARQHQDFRMMPISNDSFTGPRTLSGFTFEGYPFHVVLSSDESFDTGASAHIYKGQSSGPWDQPLVVAVKIFGQILQPYQHELLVRELGIASQVSLCHPRILEFLGTASVGGQTALVSLYMKNGNLLEYVLHNPGCDKKKLVRDHGTKDSPLDTSAACPGC</sequence>
<proteinExistence type="predicted"/>
<dbReference type="SUPFAM" id="SSF56112">
    <property type="entry name" value="Protein kinase-like (PK-like)"/>
    <property type="match status" value="1"/>
</dbReference>
<dbReference type="InParanoid" id="J0WU71"/>